<gene>
    <name evidence="2" type="ORF">J5N97_020613</name>
</gene>
<dbReference type="PANTHER" id="PTHR33223:SF11">
    <property type="entry name" value="ELEMENT PROTEIN, PUTATIVE-RELATED"/>
    <property type="match status" value="1"/>
</dbReference>
<dbReference type="OrthoDB" id="781595at2759"/>
<protein>
    <recommendedName>
        <fullName evidence="1">Retrotransposon gag domain-containing protein</fullName>
    </recommendedName>
</protein>
<dbReference type="AlphaFoldDB" id="A0A9D5CGR1"/>
<proteinExistence type="predicted"/>
<keyword evidence="3" id="KW-1185">Reference proteome</keyword>
<organism evidence="2 3">
    <name type="scientific">Dioscorea zingiberensis</name>
    <dbReference type="NCBI Taxonomy" id="325984"/>
    <lineage>
        <taxon>Eukaryota</taxon>
        <taxon>Viridiplantae</taxon>
        <taxon>Streptophyta</taxon>
        <taxon>Embryophyta</taxon>
        <taxon>Tracheophyta</taxon>
        <taxon>Spermatophyta</taxon>
        <taxon>Magnoliopsida</taxon>
        <taxon>Liliopsida</taxon>
        <taxon>Dioscoreales</taxon>
        <taxon>Dioscoreaceae</taxon>
        <taxon>Dioscorea</taxon>
    </lineage>
</organism>
<reference evidence="2" key="2">
    <citation type="journal article" date="2022" name="Hortic Res">
        <title>The genome of Dioscorea zingiberensis sheds light on the biosynthesis, origin and evolution of the medicinally important diosgenin saponins.</title>
        <authorList>
            <person name="Li Y."/>
            <person name="Tan C."/>
            <person name="Li Z."/>
            <person name="Guo J."/>
            <person name="Li S."/>
            <person name="Chen X."/>
            <person name="Wang C."/>
            <person name="Dai X."/>
            <person name="Yang H."/>
            <person name="Song W."/>
            <person name="Hou L."/>
            <person name="Xu J."/>
            <person name="Tong Z."/>
            <person name="Xu A."/>
            <person name="Yuan X."/>
            <person name="Wang W."/>
            <person name="Yang Q."/>
            <person name="Chen L."/>
            <person name="Sun Z."/>
            <person name="Wang K."/>
            <person name="Pan B."/>
            <person name="Chen J."/>
            <person name="Bao Y."/>
            <person name="Liu F."/>
            <person name="Qi X."/>
            <person name="Gang D.R."/>
            <person name="Wen J."/>
            <person name="Li J."/>
        </authorList>
    </citation>
    <scope>NUCLEOTIDE SEQUENCE</scope>
    <source>
        <strain evidence="2">Dzin_1.0</strain>
    </source>
</reference>
<evidence type="ECO:0000259" key="1">
    <source>
        <dbReference type="Pfam" id="PF03732"/>
    </source>
</evidence>
<feature type="domain" description="Retrotransposon gag" evidence="1">
    <location>
        <begin position="140"/>
        <end position="223"/>
    </location>
</feature>
<accession>A0A9D5CGR1</accession>
<name>A0A9D5CGR1_9LILI</name>
<dbReference type="InterPro" id="IPR005162">
    <property type="entry name" value="Retrotrans_gag_dom"/>
</dbReference>
<evidence type="ECO:0000313" key="2">
    <source>
        <dbReference type="EMBL" id="KAJ0972654.1"/>
    </source>
</evidence>
<dbReference type="Proteomes" id="UP001085076">
    <property type="component" value="Miscellaneous, Linkage group lg05"/>
</dbReference>
<evidence type="ECO:0000313" key="3">
    <source>
        <dbReference type="Proteomes" id="UP001085076"/>
    </source>
</evidence>
<dbReference type="PANTHER" id="PTHR33223">
    <property type="entry name" value="CCHC-TYPE DOMAIN-CONTAINING PROTEIN"/>
    <property type="match status" value="1"/>
</dbReference>
<sequence>MYDRRTLRVLSKTGGEIDRTFHRRLREVEELNPGPSSGSENFIPAEGSLEVREIPIMAGRRLTLSEYERSHYTGEEFSVHPPNVNMNNFEIKPSTMTMIQNTAQFDGRPDEDPHAHIAKFVQICNMFKINGASDDAIRLRLFPFSLREGAYRSLTLLPSGSIRTWAEMLDKFLGRYFPPSKAAKLRLDISSFKQGPNESFYEAYERYKDLLRRCPQHGIDDCAKSPDLLPWVG</sequence>
<dbReference type="Pfam" id="PF03732">
    <property type="entry name" value="Retrotrans_gag"/>
    <property type="match status" value="1"/>
</dbReference>
<dbReference type="EMBL" id="JAGGNH010000005">
    <property type="protein sequence ID" value="KAJ0972654.1"/>
    <property type="molecule type" value="Genomic_DNA"/>
</dbReference>
<reference evidence="2" key="1">
    <citation type="submission" date="2021-03" db="EMBL/GenBank/DDBJ databases">
        <authorList>
            <person name="Li Z."/>
            <person name="Yang C."/>
        </authorList>
    </citation>
    <scope>NUCLEOTIDE SEQUENCE</scope>
    <source>
        <strain evidence="2">Dzin_1.0</strain>
        <tissue evidence="2">Leaf</tissue>
    </source>
</reference>
<comment type="caution">
    <text evidence="2">The sequence shown here is derived from an EMBL/GenBank/DDBJ whole genome shotgun (WGS) entry which is preliminary data.</text>
</comment>